<gene>
    <name evidence="2" type="ORF">CYMTET_15335</name>
</gene>
<feature type="region of interest" description="Disordered" evidence="1">
    <location>
        <begin position="1667"/>
        <end position="1708"/>
    </location>
</feature>
<proteinExistence type="predicted"/>
<dbReference type="SUPFAM" id="SSF51126">
    <property type="entry name" value="Pectin lyase-like"/>
    <property type="match status" value="4"/>
</dbReference>
<evidence type="ECO:0000313" key="2">
    <source>
        <dbReference type="EMBL" id="KAK3276604.1"/>
    </source>
</evidence>
<dbReference type="EMBL" id="LGRX02006469">
    <property type="protein sequence ID" value="KAK3276604.1"/>
    <property type="molecule type" value="Genomic_DNA"/>
</dbReference>
<reference evidence="2 3" key="1">
    <citation type="journal article" date="2015" name="Genome Biol. Evol.">
        <title>Comparative Genomics of a Bacterivorous Green Alga Reveals Evolutionary Causalities and Consequences of Phago-Mixotrophic Mode of Nutrition.</title>
        <authorList>
            <person name="Burns J.A."/>
            <person name="Paasch A."/>
            <person name="Narechania A."/>
            <person name="Kim E."/>
        </authorList>
    </citation>
    <scope>NUCLEOTIDE SEQUENCE [LARGE SCALE GENOMIC DNA]</scope>
    <source>
        <strain evidence="2 3">PLY_AMNH</strain>
    </source>
</reference>
<dbReference type="Proteomes" id="UP001190700">
    <property type="component" value="Unassembled WGS sequence"/>
</dbReference>
<evidence type="ECO:0008006" key="4">
    <source>
        <dbReference type="Google" id="ProtNLM"/>
    </source>
</evidence>
<dbReference type="InterPro" id="IPR011050">
    <property type="entry name" value="Pectin_lyase_fold/virulence"/>
</dbReference>
<evidence type="ECO:0000256" key="1">
    <source>
        <dbReference type="SAM" id="MobiDB-lite"/>
    </source>
</evidence>
<keyword evidence="3" id="KW-1185">Reference proteome</keyword>
<dbReference type="PANTHER" id="PTHR11319">
    <property type="entry name" value="G PROTEIN-COUPLED RECEPTOR-RELATED"/>
    <property type="match status" value="1"/>
</dbReference>
<organism evidence="2 3">
    <name type="scientific">Cymbomonas tetramitiformis</name>
    <dbReference type="NCBI Taxonomy" id="36881"/>
    <lineage>
        <taxon>Eukaryota</taxon>
        <taxon>Viridiplantae</taxon>
        <taxon>Chlorophyta</taxon>
        <taxon>Pyramimonadophyceae</taxon>
        <taxon>Pyramimonadales</taxon>
        <taxon>Pyramimonadaceae</taxon>
        <taxon>Cymbomonas</taxon>
    </lineage>
</organism>
<dbReference type="PANTHER" id="PTHR11319:SF35">
    <property type="entry name" value="OUTER MEMBRANE PROTEIN PMPC-RELATED"/>
    <property type="match status" value="1"/>
</dbReference>
<dbReference type="SMART" id="SM00710">
    <property type="entry name" value="PbH1"/>
    <property type="match status" value="14"/>
</dbReference>
<comment type="caution">
    <text evidence="2">The sequence shown here is derived from an EMBL/GenBank/DDBJ whole genome shotgun (WGS) entry which is preliminary data.</text>
</comment>
<dbReference type="InterPro" id="IPR006626">
    <property type="entry name" value="PbH1"/>
</dbReference>
<evidence type="ECO:0000313" key="3">
    <source>
        <dbReference type="Proteomes" id="UP001190700"/>
    </source>
</evidence>
<name>A0AAE0L9E8_9CHLO</name>
<protein>
    <recommendedName>
        <fullName evidence="4">Right handed beta helix domain-containing protein</fullName>
    </recommendedName>
</protein>
<accession>A0AAE0L9E8</accession>
<sequence length="2170" mass="220270">MFGYATFATSASPAVDFSSWDLKAPETADSSCPTSLVLTPPESTEDCISDLVQAALKDHLRGARPQAFSSSDLQDSPDIVDPYVAGDEAAEYSPDSKAAQTLLEERRQLTTSNNDTTSDYAADAGNAAEDVAGCAANCSSWNATCMAFYSSGDVALGYACCEEAAAYAATACSCSESCDLNCSSLLGQVNEICASQAGMGFEVAVCEAEAPAGNATEDVAGCAANYSSWNATCMAFYSSGDVALGYVCCEEAAAYAATACSCSESCDLNCSSLLGQVNEICASQAGMGFEVAVCEAEAPAGNAAEDVAGCAANYSSWNATCMAFYSSGDVALGYVCCEEAAAYAATACSCLESCDLNCSSLLGQVNEICASQAGMGFEVAVCEAEAPAGNATEDVADCAANYSSWNATCMDFLLSREDNSTLGITCCKKTAAYAATACSCSESCDLTCRSRLDQVNEICASQAGMGFEVAVCEAEAPGVEDGVCRNSCLGLVRDGYCDDGGDDADFDLCGCGTDCDDCGPRNCTPGIVCVTAGTNGTAPPGTPCVFYEGFSECADHGGEHGAHGYCLTSRGYYALWGSCDPICDELRSPEGSSAMTNGTVINGSVASIGCIEGYSAHDAFSDLSVVIVHYVDVAVVVLCTDVVLGGPLPAINRSLVITARCGSDAAEMCTLDGRGRFRILELQAGGWELYLERLELRSGGVLNGDGAALMLGEGSAAILSECALSANAARSALCSDSCAFEYDDYCDDGEFGSWPGSTEFCGWEADPDSCEAKWATLSELSNEESTSYCPLGTDCKDCGAGASVILDDSDVSNNHAAMAPPCLDDAEYTWSYANASYDCGGTLTALWYDLLIGVSNGMAPRGCGEMAAAAEEVGIADAFSPEDQAELIERCPVTCGVCPAMFGCSDTCYWAENGSCDDNGPGTTTSGTVFRFCELGTDCADCGQRYGFGGGLHLEEDAVLTVLSSAVRGNTVSGHGGGVAVNDRAVVRVQNSSYVGENSAEQSGAGVCLFGEGARMVLESDSAVISNNAMQDGGGMFLGDHGVLDVHHAVVRNNSALSSNTLRGGGGGVWLGVHATATIAMSVVEANSALSASGGGLMAGDSTRVVMTGSRVVDNRAVYGAGLSSINGTSLLIRSSRIIRCAAEQSGGGIYLDGPAPMLLEGALLEGNTAGSDGGALVAGQGSVVELTEASQLSHNVAGRNGAGIFALSAEVAIRNGSKVASGSVGASGGGLYMEGQCALTLAGGSSVTGNAADGSGGGIYIQAFSAGASLDIEQSLVGNNSAQVSGGGVWAGAETVVRVVSGRIEQNRAEGSCGGFEVEHTIELRDSRVEKNVAGGEGGGGCSSTDSAMAVLVSTVVASNVAAADGGGLYSYGSLRLEDSSVSTNIATYGNGGGVQGVGPSLVQRTAVLANTAEGAGGGIHSKCLKNNCGALTLEQGSSVEGNVAGESGGGVDGVHIRIDGESTVRKNHAVSGGGGIAVGKGGGLVVQGASMLDANTAGREGGGLLCADKTSIEVKDHSSVSFNTAATWGGGISVSTSQLTISNRTRLQANEAARFGGGGISASGSNVSILRGVHLTENKAFINGGAVSVSGSSLYMVEATFVTNYARTSGGAIYLESESQLTLLESVLANNTGNVSGGGIHAADSNMYIGLEDPAYHAPGSKRRALAGIEPPGRTQPPGVASRRRLADDAGAQPPTHPQEVEAEVSDVGGAAEVSDVGGAAEEYNVLIEGNSASTGAALAIEGTSVATVVGARVARNVAEVHACKAVVAALLLMSGARVRMTASLLEANLGSGLALEGGSAGEVVNSTIRLHVSEYGAGLHIMAGAAARVLRCVVEGNEAMEGGGVWSGGNLTVESSVMYGNSAGEEGSESGSGGAVYLNLLGNSTFTQVLRSNFSSNRGFDGAVFYMEGSEVRQSEESRGQVQLSGLGYDGNVAGGGGSIVFWDPHDLGASPYPPACDECTEDVHVVGNVAAYQSAVGWATPALTLWVAEIQAEEVGGYDLQHGIVVEVVDANGEVVMNSEAVVELRSSTASPCRFTSDSDERTKVKVVNGTGKFTGISLLGDPGAACVLYVSTTSLDTAGEVRSNDTAVPLRYCISGEQLVGQQCEPCSPGYISFDNASACVQCDGINADKSIECLGGDEYVVCDGHWLAPHAQYCLDDADGPTQW</sequence>